<evidence type="ECO:0000313" key="3">
    <source>
        <dbReference type="Proteomes" id="UP000247233"/>
    </source>
</evidence>
<dbReference type="EMBL" id="MSFL01000001">
    <property type="protein sequence ID" value="PWY92375.1"/>
    <property type="molecule type" value="Genomic_DNA"/>
</dbReference>
<evidence type="ECO:0000256" key="1">
    <source>
        <dbReference type="SAM" id="MobiDB-lite"/>
    </source>
</evidence>
<dbReference type="VEuPathDB" id="FungiDB:BO70DRAFT_391787"/>
<dbReference type="Proteomes" id="UP000247233">
    <property type="component" value="Unassembled WGS sequence"/>
</dbReference>
<name>A0A317X1Z6_9EURO</name>
<protein>
    <submittedName>
        <fullName evidence="2">Uncharacterized protein</fullName>
    </submittedName>
</protein>
<evidence type="ECO:0000313" key="2">
    <source>
        <dbReference type="EMBL" id="PWY92375.1"/>
    </source>
</evidence>
<comment type="caution">
    <text evidence="2">The sequence shown here is derived from an EMBL/GenBank/DDBJ whole genome shotgun (WGS) entry which is preliminary data.</text>
</comment>
<dbReference type="OrthoDB" id="5424391at2759"/>
<proteinExistence type="predicted"/>
<reference evidence="2 3" key="1">
    <citation type="submission" date="2016-12" db="EMBL/GenBank/DDBJ databases">
        <title>The genomes of Aspergillus section Nigri reveals drivers in fungal speciation.</title>
        <authorList>
            <consortium name="DOE Joint Genome Institute"/>
            <person name="Vesth T.C."/>
            <person name="Nybo J."/>
            <person name="Theobald S."/>
            <person name="Brandl J."/>
            <person name="Frisvad J.C."/>
            <person name="Nielsen K.F."/>
            <person name="Lyhne E.K."/>
            <person name="Kogle M.E."/>
            <person name="Kuo A."/>
            <person name="Riley R."/>
            <person name="Clum A."/>
            <person name="Nolan M."/>
            <person name="Lipzen A."/>
            <person name="Salamov A."/>
            <person name="Henrissat B."/>
            <person name="Wiebenga A."/>
            <person name="De Vries R.P."/>
            <person name="Grigoriev I.V."/>
            <person name="Mortensen U.H."/>
            <person name="Andersen M.R."/>
            <person name="Baker S.E."/>
        </authorList>
    </citation>
    <scope>NUCLEOTIDE SEQUENCE [LARGE SCALE GENOMIC DNA]</scope>
    <source>
        <strain evidence="2 3">CBS 117.55</strain>
    </source>
</reference>
<accession>A0A317X1Z6</accession>
<keyword evidence="3" id="KW-1185">Reference proteome</keyword>
<dbReference type="RefSeq" id="XP_025404114.1">
    <property type="nucleotide sequence ID" value="XM_025546238.1"/>
</dbReference>
<organism evidence="2 3">
    <name type="scientific">Aspergillus heteromorphus CBS 117.55</name>
    <dbReference type="NCBI Taxonomy" id="1448321"/>
    <lineage>
        <taxon>Eukaryota</taxon>
        <taxon>Fungi</taxon>
        <taxon>Dikarya</taxon>
        <taxon>Ascomycota</taxon>
        <taxon>Pezizomycotina</taxon>
        <taxon>Eurotiomycetes</taxon>
        <taxon>Eurotiomycetidae</taxon>
        <taxon>Eurotiales</taxon>
        <taxon>Aspergillaceae</taxon>
        <taxon>Aspergillus</taxon>
        <taxon>Aspergillus subgen. Circumdati</taxon>
    </lineage>
</organism>
<gene>
    <name evidence="2" type="ORF">BO70DRAFT_391787</name>
</gene>
<dbReference type="GeneID" id="37068475"/>
<dbReference type="AlphaFoldDB" id="A0A317X1Z6"/>
<sequence>MQPHERVSPFKLHHPLPHKSGELLNALTSSFRRQLDREHPTNNSPASEPRNVLGKHSPPENPNSSIHATDKHLRNILDSPLFRQCAANPNRTPVNRYWGQNLATNPMAVFDELVTVGEVTDARLRRCLKSQLKLNTAAPQGRVVEAMRDSKAASRVVNWWWSTDEKTKKTLFYSSETMYLLTKFMVAEGMQDILLVWLKTFAQPGWPLSASSIFLSEFLRAEKDHGRGLASSMRHYLRARDMYVSEGFDLAGTDSMGSQVLFLAGGHLLRWFRANRVHNDKGYDNKVSASESEDYEDFAQLMSTVSPFKLYSTSVHLYHPTQPNAQPFLEFLRTKEGAESLSWPYQRRKYLKLSSFDAIRILNDQGKSEDVNWLMGALQEHLYESEADGKTSMKELEQNNVVRLDLLAF</sequence>
<feature type="region of interest" description="Disordered" evidence="1">
    <location>
        <begin position="34"/>
        <end position="67"/>
    </location>
</feature>